<protein>
    <submittedName>
        <fullName evidence="1">Uncharacterized protein</fullName>
    </submittedName>
</protein>
<evidence type="ECO:0000313" key="2">
    <source>
        <dbReference type="Proteomes" id="UP000618319"/>
    </source>
</evidence>
<reference evidence="1 2" key="1">
    <citation type="submission" date="2018-02" db="EMBL/GenBank/DDBJ databases">
        <title>Sphingobacterium KA21.</title>
        <authorList>
            <person name="Vasarhelyi B.M."/>
            <person name="Deshmukh S."/>
            <person name="Balint B."/>
            <person name="Kukolya J."/>
        </authorList>
    </citation>
    <scope>NUCLEOTIDE SEQUENCE [LARGE SCALE GENOMIC DNA]</scope>
    <source>
        <strain evidence="1 2">Ka21</strain>
    </source>
</reference>
<evidence type="ECO:0000313" key="1">
    <source>
        <dbReference type="EMBL" id="MBE8719896.1"/>
    </source>
</evidence>
<keyword evidence="2" id="KW-1185">Reference proteome</keyword>
<name>A0ABR9T3H0_9SPHI</name>
<comment type="caution">
    <text evidence="1">The sequence shown here is derived from an EMBL/GenBank/DDBJ whole genome shotgun (WGS) entry which is preliminary data.</text>
</comment>
<organism evidence="1 2">
    <name type="scientific">Sphingobacterium pedocola</name>
    <dbReference type="NCBI Taxonomy" id="2082722"/>
    <lineage>
        <taxon>Bacteria</taxon>
        <taxon>Pseudomonadati</taxon>
        <taxon>Bacteroidota</taxon>
        <taxon>Sphingobacteriia</taxon>
        <taxon>Sphingobacteriales</taxon>
        <taxon>Sphingobacteriaceae</taxon>
        <taxon>Sphingobacterium</taxon>
    </lineage>
</organism>
<gene>
    <name evidence="1" type="ORF">C4F40_04025</name>
</gene>
<dbReference type="Proteomes" id="UP000618319">
    <property type="component" value="Unassembled WGS sequence"/>
</dbReference>
<accession>A0ABR9T3H0</accession>
<proteinExistence type="predicted"/>
<dbReference type="EMBL" id="PSKQ01000017">
    <property type="protein sequence ID" value="MBE8719896.1"/>
    <property type="molecule type" value="Genomic_DNA"/>
</dbReference>
<sequence length="67" mass="7588">MTKCPTLTRSVNVALVDRGLQEGRNVVASQYSDDFFFLFIKKGRARPAVRTKNIIQKKPSFNTSNIL</sequence>